<reference evidence="2 3" key="1">
    <citation type="journal article" date="2016" name="Proc. Natl. Acad. Sci. U.S.A.">
        <title>Comparative genomics of biotechnologically important yeasts.</title>
        <authorList>
            <person name="Riley R."/>
            <person name="Haridas S."/>
            <person name="Wolfe K.H."/>
            <person name="Lopes M.R."/>
            <person name="Hittinger C.T."/>
            <person name="Goeker M."/>
            <person name="Salamov A.A."/>
            <person name="Wisecaver J.H."/>
            <person name="Long T.M."/>
            <person name="Calvey C.H."/>
            <person name="Aerts A.L."/>
            <person name="Barry K.W."/>
            <person name="Choi C."/>
            <person name="Clum A."/>
            <person name="Coughlan A.Y."/>
            <person name="Deshpande S."/>
            <person name="Douglass A.P."/>
            <person name="Hanson S.J."/>
            <person name="Klenk H.-P."/>
            <person name="LaButti K.M."/>
            <person name="Lapidus A."/>
            <person name="Lindquist E.A."/>
            <person name="Lipzen A.M."/>
            <person name="Meier-Kolthoff J.P."/>
            <person name="Ohm R.A."/>
            <person name="Otillar R.P."/>
            <person name="Pangilinan J.L."/>
            <person name="Peng Y."/>
            <person name="Rokas A."/>
            <person name="Rosa C.A."/>
            <person name="Scheuner C."/>
            <person name="Sibirny A.A."/>
            <person name="Slot J.C."/>
            <person name="Stielow J.B."/>
            <person name="Sun H."/>
            <person name="Kurtzman C.P."/>
            <person name="Blackwell M."/>
            <person name="Grigoriev I.V."/>
            <person name="Jeffries T.W."/>
        </authorList>
    </citation>
    <scope>NUCLEOTIDE SEQUENCE [LARGE SCALE GENOMIC DNA]</scope>
    <source>
        <strain evidence="3">ATCC 18201 / CBS 1600 / BCRC 20928 / JCM 3617 / NBRC 0987 / NRRL Y-1542</strain>
    </source>
</reference>
<evidence type="ECO:0000256" key="1">
    <source>
        <dbReference type="SAM" id="MobiDB-lite"/>
    </source>
</evidence>
<dbReference type="EMBL" id="KV453941">
    <property type="protein sequence ID" value="ODV71347.1"/>
    <property type="molecule type" value="Genomic_DNA"/>
</dbReference>
<gene>
    <name evidence="2" type="ORF">CYBJADRAFT_169393</name>
</gene>
<evidence type="ECO:0000313" key="2">
    <source>
        <dbReference type="EMBL" id="ODV71347.1"/>
    </source>
</evidence>
<protein>
    <submittedName>
        <fullName evidence="2">Uncharacterized protein</fullName>
    </submittedName>
</protein>
<dbReference type="AlphaFoldDB" id="A0A1E4RVP4"/>
<name>A0A1E4RVP4_CYBJN</name>
<evidence type="ECO:0000313" key="3">
    <source>
        <dbReference type="Proteomes" id="UP000094389"/>
    </source>
</evidence>
<feature type="compositionally biased region" description="Basic and acidic residues" evidence="1">
    <location>
        <begin position="1"/>
        <end position="19"/>
    </location>
</feature>
<proteinExistence type="predicted"/>
<feature type="non-terminal residue" evidence="2">
    <location>
        <position position="1"/>
    </location>
</feature>
<sequence>KALSDCESHNNSARGRDGSFKGFNYFTRIGLPMRALKLGTFINGSYRPPSLLSRPRNWVTNYHSVPCIKYRHVSLAKDFNN</sequence>
<dbReference type="Proteomes" id="UP000094389">
    <property type="component" value="Unassembled WGS sequence"/>
</dbReference>
<accession>A0A1E4RVP4</accession>
<dbReference type="RefSeq" id="XP_020068386.1">
    <property type="nucleotide sequence ID" value="XM_020215747.1"/>
</dbReference>
<organism evidence="2 3">
    <name type="scientific">Cyberlindnera jadinii (strain ATCC 18201 / CBS 1600 / BCRC 20928 / JCM 3617 / NBRC 0987 / NRRL Y-1542)</name>
    <name type="common">Torula yeast</name>
    <name type="synonym">Candida utilis</name>
    <dbReference type="NCBI Taxonomy" id="983966"/>
    <lineage>
        <taxon>Eukaryota</taxon>
        <taxon>Fungi</taxon>
        <taxon>Dikarya</taxon>
        <taxon>Ascomycota</taxon>
        <taxon>Saccharomycotina</taxon>
        <taxon>Saccharomycetes</taxon>
        <taxon>Phaffomycetales</taxon>
        <taxon>Phaffomycetaceae</taxon>
        <taxon>Cyberlindnera</taxon>
    </lineage>
</organism>
<feature type="region of interest" description="Disordered" evidence="1">
    <location>
        <begin position="1"/>
        <end position="20"/>
    </location>
</feature>
<dbReference type="GeneID" id="30990143"/>
<keyword evidence="3" id="KW-1185">Reference proteome</keyword>